<gene>
    <name evidence="15" type="ORF">AUP44_04340</name>
</gene>
<keyword evidence="9 14" id="KW-1133">Transmembrane helix</keyword>
<comment type="caution">
    <text evidence="15">The sequence shown here is derived from an EMBL/GenBank/DDBJ whole genome shotgun (WGS) entry which is preliminary data.</text>
</comment>
<evidence type="ECO:0000256" key="7">
    <source>
        <dbReference type="ARBA" id="ARBA00022692"/>
    </source>
</evidence>
<evidence type="ECO:0000256" key="2">
    <source>
        <dbReference type="ARBA" id="ARBA00009765"/>
    </source>
</evidence>
<evidence type="ECO:0000256" key="13">
    <source>
        <dbReference type="SAM" id="MobiDB-lite"/>
    </source>
</evidence>
<dbReference type="InterPro" id="IPR045863">
    <property type="entry name" value="CorA_TM1_TM2"/>
</dbReference>
<dbReference type="SUPFAM" id="SSF144083">
    <property type="entry name" value="Magnesium transport protein CorA, transmembrane region"/>
    <property type="match status" value="1"/>
</dbReference>
<accession>A0A162L2M8</accession>
<dbReference type="GO" id="GO:0015087">
    <property type="term" value="F:cobalt ion transmembrane transporter activity"/>
    <property type="evidence" value="ECO:0007669"/>
    <property type="project" value="TreeGrafter"/>
</dbReference>
<dbReference type="SUPFAM" id="SSF143865">
    <property type="entry name" value="CorA soluble domain-like"/>
    <property type="match status" value="1"/>
</dbReference>
<evidence type="ECO:0000256" key="9">
    <source>
        <dbReference type="ARBA" id="ARBA00022989"/>
    </source>
</evidence>
<comment type="catalytic activity">
    <reaction evidence="12">
        <text>Mg(2+)(in) = Mg(2+)(out)</text>
        <dbReference type="Rhea" id="RHEA:29827"/>
        <dbReference type="ChEBI" id="CHEBI:18420"/>
    </reaction>
</comment>
<evidence type="ECO:0000313" key="15">
    <source>
        <dbReference type="EMBL" id="KYO52927.1"/>
    </source>
</evidence>
<dbReference type="GO" id="GO:0015099">
    <property type="term" value="F:nickel cation transmembrane transporter activity"/>
    <property type="evidence" value="ECO:0007669"/>
    <property type="project" value="TreeGrafter"/>
</dbReference>
<evidence type="ECO:0000256" key="10">
    <source>
        <dbReference type="ARBA" id="ARBA00023065"/>
    </source>
</evidence>
<keyword evidence="5" id="KW-1003">Cell membrane</keyword>
<comment type="similarity">
    <text evidence="2">Belongs to the CorA metal ion transporter (MIT) (TC 1.A.35) family.</text>
</comment>
<dbReference type="FunFam" id="1.20.58.340:FF:000001">
    <property type="entry name" value="Magnesium transport protein CorA"/>
    <property type="match status" value="1"/>
</dbReference>
<organism evidence="15 16">
    <name type="scientific">Tistrella mobilis</name>
    <dbReference type="NCBI Taxonomy" id="171437"/>
    <lineage>
        <taxon>Bacteria</taxon>
        <taxon>Pseudomonadati</taxon>
        <taxon>Pseudomonadota</taxon>
        <taxon>Alphaproteobacteria</taxon>
        <taxon>Geminicoccales</taxon>
        <taxon>Geminicoccaceae</taxon>
        <taxon>Tistrella</taxon>
    </lineage>
</organism>
<keyword evidence="8" id="KW-0460">Magnesium</keyword>
<evidence type="ECO:0000256" key="4">
    <source>
        <dbReference type="ARBA" id="ARBA00022448"/>
    </source>
</evidence>
<dbReference type="GO" id="GO:0005886">
    <property type="term" value="C:plasma membrane"/>
    <property type="evidence" value="ECO:0007669"/>
    <property type="project" value="UniProtKB-SubCell"/>
</dbReference>
<keyword evidence="11 14" id="KW-0472">Membrane</keyword>
<name>A0A162L2M8_9PROT</name>
<evidence type="ECO:0000256" key="8">
    <source>
        <dbReference type="ARBA" id="ARBA00022842"/>
    </source>
</evidence>
<sequence>MINLYVTEPGVLRRAPAGSPIDETVVWVDMVDPSMEELQRVDHALGVDIPTKEEMREIEASSRLYEEDGALYMTATVLSSVETGSPVASAITFVLTHGRLITVRHTDPLPFRAFATHVDRHPNAVTGAEGVLFGLLEAIVDRLADVLELVGAEIDQVSQTVFEAGQRTRGITPGNGGKAGKTGKSNQRPPAPDYEALIAAIGRMGDLTSKIRESLVSIGRLAGFAGRNLRGRASKTGLAAMKTITRDVVSLSDHASYLANKLSFMLDATLGLIQIEQNGIIKIFSVVAVVFLPPTLIASIYGMNFEVMPELSWHLGYPLALLMMVGSAVLPYWLFKRRGWL</sequence>
<feature type="region of interest" description="Disordered" evidence="13">
    <location>
        <begin position="167"/>
        <end position="189"/>
    </location>
</feature>
<dbReference type="InterPro" id="IPR002523">
    <property type="entry name" value="MgTranspt_CorA/ZnTranspt_ZntB"/>
</dbReference>
<keyword evidence="10" id="KW-0406">Ion transport</keyword>
<protein>
    <recommendedName>
        <fullName evidence="3">Magnesium transport protein CorA</fullName>
    </recommendedName>
</protein>
<evidence type="ECO:0000256" key="6">
    <source>
        <dbReference type="ARBA" id="ARBA00022519"/>
    </source>
</evidence>
<dbReference type="CDD" id="cd12837">
    <property type="entry name" value="EcCorA-like_u1"/>
    <property type="match status" value="1"/>
</dbReference>
<dbReference type="EMBL" id="LPZR01000135">
    <property type="protein sequence ID" value="KYO52927.1"/>
    <property type="molecule type" value="Genomic_DNA"/>
</dbReference>
<keyword evidence="6" id="KW-0997">Cell inner membrane</keyword>
<dbReference type="OrthoDB" id="9803416at2"/>
<dbReference type="PANTHER" id="PTHR47685:SF1">
    <property type="entry name" value="MAGNESIUM TRANSPORT PROTEIN CORA"/>
    <property type="match status" value="1"/>
</dbReference>
<evidence type="ECO:0000256" key="3">
    <source>
        <dbReference type="ARBA" id="ARBA00019439"/>
    </source>
</evidence>
<evidence type="ECO:0000256" key="14">
    <source>
        <dbReference type="SAM" id="Phobius"/>
    </source>
</evidence>
<evidence type="ECO:0000256" key="5">
    <source>
        <dbReference type="ARBA" id="ARBA00022475"/>
    </source>
</evidence>
<dbReference type="InterPro" id="IPR050829">
    <property type="entry name" value="CorA_MIT"/>
</dbReference>
<feature type="transmembrane region" description="Helical" evidence="14">
    <location>
        <begin position="315"/>
        <end position="335"/>
    </location>
</feature>
<dbReference type="InterPro" id="IPR045861">
    <property type="entry name" value="CorA_cytoplasmic_dom"/>
</dbReference>
<evidence type="ECO:0000256" key="12">
    <source>
        <dbReference type="ARBA" id="ARBA00034269"/>
    </source>
</evidence>
<dbReference type="GO" id="GO:0015095">
    <property type="term" value="F:magnesium ion transmembrane transporter activity"/>
    <property type="evidence" value="ECO:0007669"/>
    <property type="project" value="TreeGrafter"/>
</dbReference>
<reference evidence="15 16" key="1">
    <citation type="submission" date="2015-12" db="EMBL/GenBank/DDBJ databases">
        <title>Genome sequence of Tistrella mobilis MCCC 1A02139.</title>
        <authorList>
            <person name="Lu L."/>
            <person name="Lai Q."/>
            <person name="Shao Z."/>
            <person name="Qian P."/>
        </authorList>
    </citation>
    <scope>NUCLEOTIDE SEQUENCE [LARGE SCALE GENOMIC DNA]</scope>
    <source>
        <strain evidence="15 16">MCCC 1A02139</strain>
    </source>
</reference>
<dbReference type="PANTHER" id="PTHR47685">
    <property type="entry name" value="MAGNESIUM TRANSPORT PROTEIN CORA"/>
    <property type="match status" value="1"/>
</dbReference>
<dbReference type="GeneID" id="97241488"/>
<evidence type="ECO:0000313" key="16">
    <source>
        <dbReference type="Proteomes" id="UP000075787"/>
    </source>
</evidence>
<keyword evidence="7 14" id="KW-0812">Transmembrane</keyword>
<evidence type="ECO:0000256" key="1">
    <source>
        <dbReference type="ARBA" id="ARBA00004429"/>
    </source>
</evidence>
<dbReference type="Gene3D" id="3.30.460.20">
    <property type="entry name" value="CorA soluble domain-like"/>
    <property type="match status" value="1"/>
</dbReference>
<evidence type="ECO:0000256" key="11">
    <source>
        <dbReference type="ARBA" id="ARBA00023136"/>
    </source>
</evidence>
<feature type="transmembrane region" description="Helical" evidence="14">
    <location>
        <begin position="283"/>
        <end position="303"/>
    </location>
</feature>
<comment type="subcellular location">
    <subcellularLocation>
        <location evidence="1">Cell inner membrane</location>
        <topology evidence="1">Multi-pass membrane protein</topology>
    </subcellularLocation>
</comment>
<dbReference type="AlphaFoldDB" id="A0A162L2M8"/>
<dbReference type="RefSeq" id="WP_062763829.1">
    <property type="nucleotide sequence ID" value="NZ_CP121027.1"/>
</dbReference>
<dbReference type="Gene3D" id="1.20.58.340">
    <property type="entry name" value="Magnesium transport protein CorA, transmembrane region"/>
    <property type="match status" value="1"/>
</dbReference>
<dbReference type="Pfam" id="PF01544">
    <property type="entry name" value="CorA"/>
    <property type="match status" value="2"/>
</dbReference>
<proteinExistence type="inferred from homology"/>
<keyword evidence="4" id="KW-0813">Transport</keyword>
<dbReference type="Proteomes" id="UP000075787">
    <property type="component" value="Unassembled WGS sequence"/>
</dbReference>